<evidence type="ECO:0000256" key="5">
    <source>
        <dbReference type="ARBA" id="ARBA00023054"/>
    </source>
</evidence>
<dbReference type="PROSITE" id="PS51228">
    <property type="entry name" value="ACB_2"/>
    <property type="match status" value="1"/>
</dbReference>
<evidence type="ECO:0000256" key="2">
    <source>
        <dbReference type="ARBA" id="ARBA00022448"/>
    </source>
</evidence>
<dbReference type="PANTHER" id="PTHR23310:SF6">
    <property type="entry name" value="ACYL-COA-BINDING DOMAIN-CONTAINING PROTEIN 5"/>
    <property type="match status" value="1"/>
</dbReference>
<protein>
    <recommendedName>
        <fullName evidence="8">ACB domain-containing protein</fullName>
    </recommendedName>
</protein>
<dbReference type="InterPro" id="IPR014352">
    <property type="entry name" value="FERM/acyl-CoA-bd_prot_sf"/>
</dbReference>
<keyword evidence="7" id="KW-0472">Membrane</keyword>
<evidence type="ECO:0000256" key="3">
    <source>
        <dbReference type="ARBA" id="ARBA00022692"/>
    </source>
</evidence>
<evidence type="ECO:0000256" key="1">
    <source>
        <dbReference type="ARBA" id="ARBA00004167"/>
    </source>
</evidence>
<dbReference type="PROSITE" id="PS00880">
    <property type="entry name" value="ACB_1"/>
    <property type="match status" value="1"/>
</dbReference>
<keyword evidence="10" id="KW-1185">Reference proteome</keyword>
<dbReference type="Gene3D" id="1.20.80.10">
    <property type="match status" value="1"/>
</dbReference>
<dbReference type="PRINTS" id="PR00689">
    <property type="entry name" value="ACOABINDINGP"/>
</dbReference>
<dbReference type="GeneTree" id="ENSGT00990000211585"/>
<dbReference type="AlphaFoldDB" id="A0A8C2WPU4"/>
<sequence>MTTKCPFAEHFLNGFDCVPLIPSDDMLLMFYSYYKQATLGPCNIPRPNGFWDTSGKAKWYNMV</sequence>
<reference evidence="9" key="2">
    <citation type="submission" date="2025-09" db="UniProtKB">
        <authorList>
            <consortium name="Ensembl"/>
        </authorList>
    </citation>
    <scope>IDENTIFICATION</scope>
</reference>
<dbReference type="InterPro" id="IPR022408">
    <property type="entry name" value="Acyl-CoA-binding_prot_CS"/>
</dbReference>
<keyword evidence="3" id="KW-0812">Transmembrane</keyword>
<dbReference type="InterPro" id="IPR000582">
    <property type="entry name" value="Acyl-CoA-binding_protein"/>
</dbReference>
<keyword evidence="4" id="KW-1133">Transmembrane helix</keyword>
<name>A0A8C2WPU4_CYCLU</name>
<dbReference type="InterPro" id="IPR035984">
    <property type="entry name" value="Acyl-CoA-binding_sf"/>
</dbReference>
<comment type="subcellular location">
    <subcellularLocation>
        <location evidence="1">Membrane</location>
        <topology evidence="1">Single-pass membrane protein</topology>
    </subcellularLocation>
</comment>
<evidence type="ECO:0000256" key="4">
    <source>
        <dbReference type="ARBA" id="ARBA00022989"/>
    </source>
</evidence>
<evidence type="ECO:0000313" key="10">
    <source>
        <dbReference type="Proteomes" id="UP000694565"/>
    </source>
</evidence>
<evidence type="ECO:0000313" key="9">
    <source>
        <dbReference type="Ensembl" id="ENSCLMP00005006612.1"/>
    </source>
</evidence>
<accession>A0A8C2WPU4</accession>
<evidence type="ECO:0000256" key="6">
    <source>
        <dbReference type="ARBA" id="ARBA00023121"/>
    </source>
</evidence>
<dbReference type="Pfam" id="PF00887">
    <property type="entry name" value="ACBP"/>
    <property type="match status" value="1"/>
</dbReference>
<organism evidence="9 10">
    <name type="scientific">Cyclopterus lumpus</name>
    <name type="common">Lumpsucker</name>
    <dbReference type="NCBI Taxonomy" id="8103"/>
    <lineage>
        <taxon>Eukaryota</taxon>
        <taxon>Metazoa</taxon>
        <taxon>Chordata</taxon>
        <taxon>Craniata</taxon>
        <taxon>Vertebrata</taxon>
        <taxon>Euteleostomi</taxon>
        <taxon>Actinopterygii</taxon>
        <taxon>Neopterygii</taxon>
        <taxon>Teleostei</taxon>
        <taxon>Neoteleostei</taxon>
        <taxon>Acanthomorphata</taxon>
        <taxon>Eupercaria</taxon>
        <taxon>Perciformes</taxon>
        <taxon>Cottioidei</taxon>
        <taxon>Cottales</taxon>
        <taxon>Cyclopteridae</taxon>
        <taxon>Cyclopterus</taxon>
    </lineage>
</organism>
<proteinExistence type="predicted"/>
<keyword evidence="5" id="KW-0175">Coiled coil</keyword>
<dbReference type="SUPFAM" id="SSF47027">
    <property type="entry name" value="Acyl-CoA binding protein"/>
    <property type="match status" value="1"/>
</dbReference>
<feature type="domain" description="ACB" evidence="8">
    <location>
        <begin position="1"/>
        <end position="63"/>
    </location>
</feature>
<dbReference type="GO" id="GO:0005777">
    <property type="term" value="C:peroxisome"/>
    <property type="evidence" value="ECO:0007669"/>
    <property type="project" value="TreeGrafter"/>
</dbReference>
<dbReference type="Proteomes" id="UP000694565">
    <property type="component" value="Unplaced"/>
</dbReference>
<keyword evidence="6" id="KW-0446">Lipid-binding</keyword>
<keyword evidence="2" id="KW-0813">Transport</keyword>
<evidence type="ECO:0000259" key="8">
    <source>
        <dbReference type="PROSITE" id="PS51228"/>
    </source>
</evidence>
<dbReference type="PANTHER" id="PTHR23310">
    <property type="entry name" value="ACYL-COA-BINDING PROTEIN, ACBP"/>
    <property type="match status" value="1"/>
</dbReference>
<dbReference type="GO" id="GO:0016020">
    <property type="term" value="C:membrane"/>
    <property type="evidence" value="ECO:0007669"/>
    <property type="project" value="UniProtKB-SubCell"/>
</dbReference>
<reference evidence="9" key="1">
    <citation type="submission" date="2025-08" db="UniProtKB">
        <authorList>
            <consortium name="Ensembl"/>
        </authorList>
    </citation>
    <scope>IDENTIFICATION</scope>
</reference>
<dbReference type="GO" id="GO:0006631">
    <property type="term" value="P:fatty acid metabolic process"/>
    <property type="evidence" value="ECO:0007669"/>
    <property type="project" value="TreeGrafter"/>
</dbReference>
<evidence type="ECO:0000256" key="7">
    <source>
        <dbReference type="ARBA" id="ARBA00023136"/>
    </source>
</evidence>
<dbReference type="GO" id="GO:0000062">
    <property type="term" value="F:fatty-acyl-CoA binding"/>
    <property type="evidence" value="ECO:0007669"/>
    <property type="project" value="InterPro"/>
</dbReference>
<dbReference type="Ensembl" id="ENSCLMT00005007111.1">
    <property type="protein sequence ID" value="ENSCLMP00005006612.1"/>
    <property type="gene ID" value="ENSCLMG00005003641.1"/>
</dbReference>